<accession>A0ABS5QG73</accession>
<evidence type="ECO:0000256" key="2">
    <source>
        <dbReference type="SAM" id="MobiDB-lite"/>
    </source>
</evidence>
<proteinExistence type="predicted"/>
<dbReference type="InterPro" id="IPR045510">
    <property type="entry name" value="DUF6481"/>
</dbReference>
<gene>
    <name evidence="3" type="ORF">KHU32_11345</name>
</gene>
<dbReference type="RefSeq" id="WP_213670204.1">
    <property type="nucleotide sequence ID" value="NZ_JAHCDA010000002.1"/>
</dbReference>
<keyword evidence="1" id="KW-0175">Coiled coil</keyword>
<name>A0ABS5QG73_9PROT</name>
<keyword evidence="4" id="KW-1185">Reference proteome</keyword>
<dbReference type="Proteomes" id="UP000766336">
    <property type="component" value="Unassembled WGS sequence"/>
</dbReference>
<evidence type="ECO:0000256" key="1">
    <source>
        <dbReference type="SAM" id="Coils"/>
    </source>
</evidence>
<feature type="region of interest" description="Disordered" evidence="2">
    <location>
        <begin position="102"/>
        <end position="121"/>
    </location>
</feature>
<dbReference type="Pfam" id="PF20089">
    <property type="entry name" value="DUF6481"/>
    <property type="match status" value="1"/>
</dbReference>
<organism evidence="3 4">
    <name type="scientific">Roseococcus pinisoli</name>
    <dbReference type="NCBI Taxonomy" id="2835040"/>
    <lineage>
        <taxon>Bacteria</taxon>
        <taxon>Pseudomonadati</taxon>
        <taxon>Pseudomonadota</taxon>
        <taxon>Alphaproteobacteria</taxon>
        <taxon>Acetobacterales</taxon>
        <taxon>Roseomonadaceae</taxon>
        <taxon>Roseococcus</taxon>
    </lineage>
</organism>
<sequence length="121" mass="13228">MPARKDTFNERRNDASTARQKLLDRFKARPPADDPAVIARLEAQKALGEQRRQREAAAAQRAVEKAEALAAEKAAEEAAKKAAALAAAANAAQEARRRTAAMLAAQKAERDARIAEKKKRR</sequence>
<evidence type="ECO:0000313" key="3">
    <source>
        <dbReference type="EMBL" id="MBS7811533.1"/>
    </source>
</evidence>
<reference evidence="3 4" key="1">
    <citation type="submission" date="2021-05" db="EMBL/GenBank/DDBJ databases">
        <title>Roseococcus sp. XZZS9, whole genome shotgun sequencing project.</title>
        <authorList>
            <person name="Zhao G."/>
            <person name="Shen L."/>
        </authorList>
    </citation>
    <scope>NUCLEOTIDE SEQUENCE [LARGE SCALE GENOMIC DNA]</scope>
    <source>
        <strain evidence="3 4">XZZS9</strain>
    </source>
</reference>
<comment type="caution">
    <text evidence="3">The sequence shown here is derived from an EMBL/GenBank/DDBJ whole genome shotgun (WGS) entry which is preliminary data.</text>
</comment>
<evidence type="ECO:0000313" key="4">
    <source>
        <dbReference type="Proteomes" id="UP000766336"/>
    </source>
</evidence>
<feature type="coiled-coil region" evidence="1">
    <location>
        <begin position="49"/>
        <end position="95"/>
    </location>
</feature>
<protein>
    <submittedName>
        <fullName evidence="3">Uncharacterized protein</fullName>
    </submittedName>
</protein>
<dbReference type="EMBL" id="JAHCDA010000002">
    <property type="protein sequence ID" value="MBS7811533.1"/>
    <property type="molecule type" value="Genomic_DNA"/>
</dbReference>